<comment type="caution">
    <text evidence="2">The sequence shown here is derived from an EMBL/GenBank/DDBJ whole genome shotgun (WGS) entry which is preliminary data.</text>
</comment>
<sequence>MPPIDVVIVTEKVVSPCPVTAAARTSAGRAGMATGISAAGRKSGRPAGVGSGVVVGAGRPAEVADGVGLGAGRLESAAQAGRRITTAAPAAATVERSRRNTASAHEP</sequence>
<protein>
    <submittedName>
        <fullName evidence="2">Uncharacterized protein</fullName>
    </submittedName>
</protein>
<gene>
    <name evidence="2" type="ORF">GCM10009810_34620</name>
</gene>
<dbReference type="EMBL" id="BAAAPN010000102">
    <property type="protein sequence ID" value="GAA1774755.1"/>
    <property type="molecule type" value="Genomic_DNA"/>
</dbReference>
<accession>A0ABN2L4H8</accession>
<proteinExistence type="predicted"/>
<name>A0ABN2L4H8_9MICO</name>
<keyword evidence="3" id="KW-1185">Reference proteome</keyword>
<evidence type="ECO:0000313" key="2">
    <source>
        <dbReference type="EMBL" id="GAA1774755.1"/>
    </source>
</evidence>
<reference evidence="2 3" key="1">
    <citation type="journal article" date="2019" name="Int. J. Syst. Evol. Microbiol.">
        <title>The Global Catalogue of Microorganisms (GCM) 10K type strain sequencing project: providing services to taxonomists for standard genome sequencing and annotation.</title>
        <authorList>
            <consortium name="The Broad Institute Genomics Platform"/>
            <consortium name="The Broad Institute Genome Sequencing Center for Infectious Disease"/>
            <person name="Wu L."/>
            <person name="Ma J."/>
        </authorList>
    </citation>
    <scope>NUCLEOTIDE SEQUENCE [LARGE SCALE GENOMIC DNA]</scope>
    <source>
        <strain evidence="2 3">JCM 15591</strain>
    </source>
</reference>
<evidence type="ECO:0000256" key="1">
    <source>
        <dbReference type="SAM" id="MobiDB-lite"/>
    </source>
</evidence>
<organism evidence="2 3">
    <name type="scientific">Nostocoides vanveenii</name>
    <dbReference type="NCBI Taxonomy" id="330835"/>
    <lineage>
        <taxon>Bacteria</taxon>
        <taxon>Bacillati</taxon>
        <taxon>Actinomycetota</taxon>
        <taxon>Actinomycetes</taxon>
        <taxon>Micrococcales</taxon>
        <taxon>Intrasporangiaceae</taxon>
        <taxon>Nostocoides</taxon>
    </lineage>
</organism>
<feature type="region of interest" description="Disordered" evidence="1">
    <location>
        <begin position="85"/>
        <end position="107"/>
    </location>
</feature>
<dbReference type="Proteomes" id="UP001501475">
    <property type="component" value="Unassembled WGS sequence"/>
</dbReference>
<evidence type="ECO:0000313" key="3">
    <source>
        <dbReference type="Proteomes" id="UP001501475"/>
    </source>
</evidence>